<dbReference type="InterPro" id="IPR053136">
    <property type="entry name" value="UTP_pyrophosphatase-like"/>
</dbReference>
<gene>
    <name evidence="2" type="ORF">GJ668_09535</name>
</gene>
<protein>
    <submittedName>
        <fullName evidence="2">DUF45 domain-containing protein</fullName>
    </submittedName>
</protein>
<dbReference type="RefSeq" id="WP_155449929.1">
    <property type="nucleotide sequence ID" value="NZ_WNKT01000017.1"/>
</dbReference>
<evidence type="ECO:0000313" key="2">
    <source>
        <dbReference type="EMBL" id="MTW21341.1"/>
    </source>
</evidence>
<name>A0A6N8ECP1_9GAMM</name>
<accession>A0A6N8ECP1</accession>
<dbReference type="Pfam" id="PF01863">
    <property type="entry name" value="YgjP-like"/>
    <property type="match status" value="1"/>
</dbReference>
<sequence length="141" mass="16435">MQGHENSVKCLRGYFHITTCQEPTPILVGKRLEAWFRERAEVVFQERFALCLARAEREGIARPALKIRRMQKRWGSCAADGSITLNLELIQAPKDCIDYVITHELCHLKEPHHGPRFWTLLEKLMPDYRLKRALLNRIAAQ</sequence>
<dbReference type="Proteomes" id="UP000434044">
    <property type="component" value="Unassembled WGS sequence"/>
</dbReference>
<reference evidence="2 3" key="1">
    <citation type="submission" date="2019-11" db="EMBL/GenBank/DDBJ databases">
        <title>Whole-genome sequence of the anaerobic purple sulfur bacterium Allochromatium palmeri DSM 15591.</title>
        <authorList>
            <person name="Kyndt J.A."/>
            <person name="Meyer T.E."/>
        </authorList>
    </citation>
    <scope>NUCLEOTIDE SEQUENCE [LARGE SCALE GENOMIC DNA]</scope>
    <source>
        <strain evidence="2 3">DSM 15591</strain>
    </source>
</reference>
<dbReference type="AlphaFoldDB" id="A0A6N8ECP1"/>
<keyword evidence="3" id="KW-1185">Reference proteome</keyword>
<feature type="domain" description="YgjP-like metallopeptidase" evidence="1">
    <location>
        <begin position="5"/>
        <end position="137"/>
    </location>
</feature>
<evidence type="ECO:0000313" key="3">
    <source>
        <dbReference type="Proteomes" id="UP000434044"/>
    </source>
</evidence>
<dbReference type="Gene3D" id="3.30.2010.10">
    <property type="entry name" value="Metalloproteases ('zincins'), catalytic domain"/>
    <property type="match status" value="1"/>
</dbReference>
<organism evidence="2 3">
    <name type="scientific">Allochromatium palmeri</name>
    <dbReference type="NCBI Taxonomy" id="231048"/>
    <lineage>
        <taxon>Bacteria</taxon>
        <taxon>Pseudomonadati</taxon>
        <taxon>Pseudomonadota</taxon>
        <taxon>Gammaproteobacteria</taxon>
        <taxon>Chromatiales</taxon>
        <taxon>Chromatiaceae</taxon>
        <taxon>Allochromatium</taxon>
    </lineage>
</organism>
<dbReference type="PANTHER" id="PTHR30399">
    <property type="entry name" value="UNCHARACTERIZED PROTEIN YGJP"/>
    <property type="match status" value="1"/>
</dbReference>
<evidence type="ECO:0000259" key="1">
    <source>
        <dbReference type="Pfam" id="PF01863"/>
    </source>
</evidence>
<dbReference type="OrthoDB" id="9811177at2"/>
<dbReference type="EMBL" id="WNKT01000017">
    <property type="protein sequence ID" value="MTW21341.1"/>
    <property type="molecule type" value="Genomic_DNA"/>
</dbReference>
<dbReference type="CDD" id="cd07344">
    <property type="entry name" value="M48_yhfN_like"/>
    <property type="match status" value="1"/>
</dbReference>
<dbReference type="InterPro" id="IPR002725">
    <property type="entry name" value="YgjP-like_metallopeptidase"/>
</dbReference>
<dbReference type="PANTHER" id="PTHR30399:SF1">
    <property type="entry name" value="UTP PYROPHOSPHATASE"/>
    <property type="match status" value="1"/>
</dbReference>
<comment type="caution">
    <text evidence="2">The sequence shown here is derived from an EMBL/GenBank/DDBJ whole genome shotgun (WGS) entry which is preliminary data.</text>
</comment>
<proteinExistence type="predicted"/>